<dbReference type="GO" id="GO:0006508">
    <property type="term" value="P:proteolysis"/>
    <property type="evidence" value="ECO:0007669"/>
    <property type="project" value="UniProtKB-KW"/>
</dbReference>
<comment type="similarity">
    <text evidence="2">Belongs to the peptidase M43B family.</text>
</comment>
<feature type="signal peptide" evidence="11">
    <location>
        <begin position="1"/>
        <end position="18"/>
    </location>
</feature>
<comment type="function">
    <text evidence="1">Secreted metalloproteinase that allows assimilation of proteinaceous substrates.</text>
</comment>
<feature type="region of interest" description="Disordered" evidence="10">
    <location>
        <begin position="308"/>
        <end position="358"/>
    </location>
</feature>
<dbReference type="EMBL" id="SKBQ01000010">
    <property type="protein sequence ID" value="TPX18712.1"/>
    <property type="molecule type" value="Genomic_DNA"/>
</dbReference>
<organism evidence="13 14">
    <name type="scientific">Thyridium curvatum</name>
    <dbReference type="NCBI Taxonomy" id="1093900"/>
    <lineage>
        <taxon>Eukaryota</taxon>
        <taxon>Fungi</taxon>
        <taxon>Dikarya</taxon>
        <taxon>Ascomycota</taxon>
        <taxon>Pezizomycotina</taxon>
        <taxon>Sordariomycetes</taxon>
        <taxon>Sordariomycetidae</taxon>
        <taxon>Thyridiales</taxon>
        <taxon>Thyridiaceae</taxon>
        <taxon>Thyridium</taxon>
    </lineage>
</organism>
<dbReference type="OrthoDB" id="536211at2759"/>
<accession>A0A507B8T0</accession>
<keyword evidence="4" id="KW-0479">Metal-binding</keyword>
<dbReference type="PANTHER" id="PTHR47466:SF1">
    <property type="entry name" value="METALLOPROTEASE MEP1 (AFU_ORTHOLOGUE AFUA_1G07730)-RELATED"/>
    <property type="match status" value="1"/>
</dbReference>
<keyword evidence="7" id="KW-0862">Zinc</keyword>
<dbReference type="Gene3D" id="3.40.390.10">
    <property type="entry name" value="Collagenase (Catalytic Domain)"/>
    <property type="match status" value="1"/>
</dbReference>
<evidence type="ECO:0000256" key="7">
    <source>
        <dbReference type="ARBA" id="ARBA00022833"/>
    </source>
</evidence>
<dbReference type="AlphaFoldDB" id="A0A507B8T0"/>
<keyword evidence="6" id="KW-0378">Hydrolase</keyword>
<dbReference type="GO" id="GO:0046872">
    <property type="term" value="F:metal ion binding"/>
    <property type="evidence" value="ECO:0007669"/>
    <property type="project" value="UniProtKB-KW"/>
</dbReference>
<keyword evidence="14" id="KW-1185">Reference proteome</keyword>
<dbReference type="GeneID" id="41970016"/>
<evidence type="ECO:0000256" key="5">
    <source>
        <dbReference type="ARBA" id="ARBA00022729"/>
    </source>
</evidence>
<feature type="compositionally biased region" description="Basic and acidic residues" evidence="10">
    <location>
        <begin position="349"/>
        <end position="358"/>
    </location>
</feature>
<protein>
    <recommendedName>
        <fullName evidence="12">Peptidase M43 pregnancy-associated plasma-A domain-containing protein</fullName>
    </recommendedName>
</protein>
<proteinExistence type="inferred from homology"/>
<dbReference type="GO" id="GO:0008237">
    <property type="term" value="F:metallopeptidase activity"/>
    <property type="evidence" value="ECO:0007669"/>
    <property type="project" value="UniProtKB-KW"/>
</dbReference>
<dbReference type="InterPro" id="IPR036047">
    <property type="entry name" value="F-box-like_dom_sf"/>
</dbReference>
<evidence type="ECO:0000313" key="14">
    <source>
        <dbReference type="Proteomes" id="UP000319257"/>
    </source>
</evidence>
<dbReference type="PANTHER" id="PTHR47466">
    <property type="match status" value="1"/>
</dbReference>
<keyword evidence="5 11" id="KW-0732">Signal</keyword>
<name>A0A507B8T0_9PEZI</name>
<comment type="caution">
    <text evidence="13">The sequence shown here is derived from an EMBL/GenBank/DDBJ whole genome shotgun (WGS) entry which is preliminary data.</text>
</comment>
<evidence type="ECO:0000256" key="2">
    <source>
        <dbReference type="ARBA" id="ARBA00008721"/>
    </source>
</evidence>
<evidence type="ECO:0000256" key="11">
    <source>
        <dbReference type="SAM" id="SignalP"/>
    </source>
</evidence>
<evidence type="ECO:0000256" key="1">
    <source>
        <dbReference type="ARBA" id="ARBA00003174"/>
    </source>
</evidence>
<dbReference type="Pfam" id="PF05572">
    <property type="entry name" value="Peptidase_M43"/>
    <property type="match status" value="1"/>
</dbReference>
<dbReference type="STRING" id="1093900.A0A507B8T0"/>
<evidence type="ECO:0000313" key="13">
    <source>
        <dbReference type="EMBL" id="TPX18712.1"/>
    </source>
</evidence>
<dbReference type="SUPFAM" id="SSF81383">
    <property type="entry name" value="F-box domain"/>
    <property type="match status" value="1"/>
</dbReference>
<evidence type="ECO:0000256" key="10">
    <source>
        <dbReference type="SAM" id="MobiDB-lite"/>
    </source>
</evidence>
<gene>
    <name evidence="13" type="ORF">E0L32_002569</name>
</gene>
<keyword evidence="9" id="KW-1015">Disulfide bond</keyword>
<dbReference type="Proteomes" id="UP000319257">
    <property type="component" value="Unassembled WGS sequence"/>
</dbReference>
<reference evidence="13 14" key="1">
    <citation type="submission" date="2019-06" db="EMBL/GenBank/DDBJ databases">
        <title>Draft genome sequence of the filamentous fungus Phialemoniopsis curvata isolated from diesel fuel.</title>
        <authorList>
            <person name="Varaljay V.A."/>
            <person name="Lyon W.J."/>
            <person name="Crouch A.L."/>
            <person name="Drake C.E."/>
            <person name="Hollomon J.M."/>
            <person name="Nadeau L.J."/>
            <person name="Nunn H.S."/>
            <person name="Stevenson B.S."/>
            <person name="Bojanowski C.L."/>
            <person name="Crookes-Goodson W.J."/>
        </authorList>
    </citation>
    <scope>NUCLEOTIDE SEQUENCE [LARGE SCALE GENOMIC DNA]</scope>
    <source>
        <strain evidence="13 14">D216</strain>
    </source>
</reference>
<dbReference type="CDD" id="cd04275">
    <property type="entry name" value="ZnMc_pappalysin_like"/>
    <property type="match status" value="1"/>
</dbReference>
<dbReference type="InParanoid" id="A0A507B8T0"/>
<evidence type="ECO:0000256" key="3">
    <source>
        <dbReference type="ARBA" id="ARBA00022670"/>
    </source>
</evidence>
<keyword evidence="3" id="KW-0645">Protease</keyword>
<evidence type="ECO:0000256" key="9">
    <source>
        <dbReference type="ARBA" id="ARBA00023157"/>
    </source>
</evidence>
<feature type="chain" id="PRO_5021328579" description="Peptidase M43 pregnancy-associated plasma-A domain-containing protein" evidence="11">
    <location>
        <begin position="19"/>
        <end position="820"/>
    </location>
</feature>
<dbReference type="SUPFAM" id="SSF55486">
    <property type="entry name" value="Metalloproteases ('zincins'), catalytic domain"/>
    <property type="match status" value="1"/>
</dbReference>
<dbReference type="InterPro" id="IPR008754">
    <property type="entry name" value="Peptidase_M43"/>
</dbReference>
<evidence type="ECO:0000256" key="4">
    <source>
        <dbReference type="ARBA" id="ARBA00022723"/>
    </source>
</evidence>
<keyword evidence="8" id="KW-0482">Metalloprotease</keyword>
<evidence type="ECO:0000256" key="6">
    <source>
        <dbReference type="ARBA" id="ARBA00022801"/>
    </source>
</evidence>
<evidence type="ECO:0000256" key="8">
    <source>
        <dbReference type="ARBA" id="ARBA00023049"/>
    </source>
</evidence>
<sequence>MKPRSLFAACSLAGLAMGQCGSEKPAPEALVAARRLHAEHEAAQNAGLSKRADDGLLISTYLHVVETQAEAGYVTDAMLEDQMRVLNETFLPHKIQFVVKNVTHTVNDKWAATTRLREKDLALRQGGYDELNIYFETGLMRNGSATGICGFPVEDPLNDGINGTSWSIYDGCHVSPGTMPGGSGTYFNPHDNKGKTATHEVGHWFGLFHTFEGFSCAGEGDFIDDTPFQITATVGCPDSLDTCPDQPGLDPIHNYMDYSSHDWITPMDATRDGDVPSNNFLERLCMAFISLPPGQYSGQYSGLQWELRKPAAEPEEHEEYEGTEEAKAHEEPESLPNDDSPNECAQENEDSKRHESELDALRNPWNEAYTRNLNESRFCALPPELIRRVALHMTPSSIYFFRQTCRLFLSHVEERTFRNSIRSVHSDQQGSIWHRLWLNIPRYETVSEETQIRDITQRMLLCKPCRDFRTSGERDLVRGNFQRTKLYCHGCQKEHPRIFFSKEQREHSSPQCLGREGVVRLCTHLAVSWHDLEMHHRYDDPKVFQCTDKSHHLSPRQQTEVGQISSDWAENKYFPTIAATFRGNKGRQHSPRDVHLSWQVIPFELPLIPKFPTSLHAFHRKVQESMGASTVSLCPHKTYEDTSMLCAFDPNHCHLEAHECRNPLEVLPVANPCNGDRCWTIQHRTQVQHRSICRDCMTEYSWSRQGEQIKLRRTSDFTAKTPLDPEWLCLLDPGSIDFQDPETEHFLWCRDGDCAISKRDKTWLRALTDTVDKEHELREPYLDRLYSTFYQTLRLSRQKHDASGKLVFKSSTSIGDIEYS</sequence>
<feature type="domain" description="Peptidase M43 pregnancy-associated plasma-A" evidence="12">
    <location>
        <begin position="189"/>
        <end position="260"/>
    </location>
</feature>
<dbReference type="RefSeq" id="XP_031000423.1">
    <property type="nucleotide sequence ID" value="XM_031136772.1"/>
</dbReference>
<dbReference type="InterPro" id="IPR024079">
    <property type="entry name" value="MetalloPept_cat_dom_sf"/>
</dbReference>
<evidence type="ECO:0000259" key="12">
    <source>
        <dbReference type="Pfam" id="PF05572"/>
    </source>
</evidence>